<dbReference type="Proteomes" id="UP000186817">
    <property type="component" value="Unassembled WGS sequence"/>
</dbReference>
<dbReference type="InterPro" id="IPR035979">
    <property type="entry name" value="RBD_domain_sf"/>
</dbReference>
<dbReference type="GO" id="GO:0016020">
    <property type="term" value="C:membrane"/>
    <property type="evidence" value="ECO:0007669"/>
    <property type="project" value="UniProtKB-SubCell"/>
</dbReference>
<feature type="region of interest" description="Disordered" evidence="6">
    <location>
        <begin position="971"/>
        <end position="993"/>
    </location>
</feature>
<dbReference type="CDD" id="cd12277">
    <property type="entry name" value="RRM3_MEI2_EAR1_like"/>
    <property type="match status" value="1"/>
</dbReference>
<evidence type="ECO:0000313" key="10">
    <source>
        <dbReference type="EMBL" id="OLQ04078.1"/>
    </source>
</evidence>
<reference evidence="10 11" key="1">
    <citation type="submission" date="2016-02" db="EMBL/GenBank/DDBJ databases">
        <title>Genome analysis of coral dinoflagellate symbionts highlights evolutionary adaptations to a symbiotic lifestyle.</title>
        <authorList>
            <person name="Aranda M."/>
            <person name="Li Y."/>
            <person name="Liew Y.J."/>
            <person name="Baumgarten S."/>
            <person name="Simakov O."/>
            <person name="Wilson M."/>
            <person name="Piel J."/>
            <person name="Ashoor H."/>
            <person name="Bougouffa S."/>
            <person name="Bajic V.B."/>
            <person name="Ryu T."/>
            <person name="Ravasi T."/>
            <person name="Bayer T."/>
            <person name="Micklem G."/>
            <person name="Kim H."/>
            <person name="Bhak J."/>
            <person name="Lajeunesse T.C."/>
            <person name="Voolstra C.R."/>
        </authorList>
    </citation>
    <scope>NUCLEOTIDE SEQUENCE [LARGE SCALE GENOMIC DNA]</scope>
    <source>
        <strain evidence="10 11">CCMP2467</strain>
    </source>
</reference>
<feature type="transmembrane region" description="Helical" evidence="7">
    <location>
        <begin position="105"/>
        <end position="126"/>
    </location>
</feature>
<keyword evidence="8" id="KW-0732">Signal</keyword>
<feature type="transmembrane region" description="Helical" evidence="7">
    <location>
        <begin position="348"/>
        <end position="367"/>
    </location>
</feature>
<evidence type="ECO:0000256" key="5">
    <source>
        <dbReference type="PROSITE-ProRule" id="PRU00176"/>
    </source>
</evidence>
<dbReference type="InterPro" id="IPR012677">
    <property type="entry name" value="Nucleotide-bd_a/b_plait_sf"/>
</dbReference>
<dbReference type="Pfam" id="PF04059">
    <property type="entry name" value="RRM_2"/>
    <property type="match status" value="1"/>
</dbReference>
<sequence length="1307" mass="143917">MEADIFCWTLLGLTLVVALALDVSFSPPRVGALSVQTAGKLTAFWFCVGLLFDVFLLGHSGWEASSGFMQGFLLEYMLSFDNLFVFHLVFSYYCTPEDLMYRALYFGIAGAIVLRVVFLSVGYTVLNRLALVKIIFGVVLVYSGLKTAADVEEETDPSKNQLVALAAKVLPISDHYEPHGHFFFVDEETVRDDMSDRGRSPSLEGLLATDTDAAFNSLPRLESFEGSSLLRAPEDRGRPSNPREGSELFRAPRARQKASLLLLVVIALLAVDLIFAIDSVASKLAAVNDVFLNCASSAFAMMGLRSLYFIMESLVQTFYMLKYGIAAVLVLIGLKLLFSQWLDISNTAMFVMIIVICAASAASSYWVEQVPDACKGANGLESEEDMERTDRHFDREAIDSPAGQTMLEERAALEPVTPSRPVPLRVQAEECEPLKFERYELQPVTSSPDQGRWTEHEDVGETPSRRDEMRSLAASTGSSGDHGGEKSEEDPDEEHPTQTDEGQALGTQRLGHCGPEGLHIENADAGVTGAASAEDGERPRVPGESNRFTPTKAPATWPLILLVLLLGAAVALLLGFTLEGRRCSFLVYVAELYRTPLTVPPADHKVPVSWVGDANTSESVILLPGDVEMSAYVGDDDGEARCKLCRYGDGKCTVGLRKIHVREDPQCRLHGVTSQANMPVAKMVLLYNPEPGDEWITRTIVKAPGGLQDTVTQTKAYESFLRRHHDRNKVGTKADKLVRLVDKYLPLQADETRAFVCRFPRQAAALLKRVKKIRRKIRASSGGDRGSTPRPSTTPKEKKTAKKRKGEGSTPEVRSDSLPQCAESSETGEHAKKEDSPPDWGGGGIGRKPPSWRRAALAVGGEFSLRNEPQLRARVRGKGLVPWDTLEKTWHPVHGEVEFRPAFCDTQRPGGIFAATAHGGLETLPGSFECQTRCDALVTKHRTAAGEVRDEIVDWKGPLAELDTAVFGSTQRNNMSELREKEKAKKPRRRGGASANLEKGIFKPYHSVSVPKHADLLHHFQADRPKTTVMLRNIPNRYSQASLLQEIDLAGYRGTYDFFYLPMDTQNRTNVGYAFINFLTSPDLERFMVEFAGYLFQNHSSQKVARVSLAHIQGFIENIRHFSNRAVSQSRNSQYRPIVIHQGVRMDISEAYDLLCSVQAGQSSQDDSAKVPLPPGNLAVAEPPGLSENLPSILPHLASGPSTSEDYAERYSEAKKGFEEAVSMLLRSSCSGREAEALERPELEDDERTEGSHSQPGSPRRIFQGVPGAKNIPVPFFLESPQGGAEASDLATPRTNRTLFVHGRFSA</sequence>
<feature type="domain" description="RRM" evidence="9">
    <location>
        <begin position="1027"/>
        <end position="1112"/>
    </location>
</feature>
<feature type="transmembrane region" description="Helical" evidence="7">
    <location>
        <begin position="260"/>
        <end position="278"/>
    </location>
</feature>
<dbReference type="InterPro" id="IPR005496">
    <property type="entry name" value="Integral_membrane_TerC"/>
</dbReference>
<dbReference type="OrthoDB" id="418654at2759"/>
<feature type="transmembrane region" description="Helical" evidence="7">
    <location>
        <begin position="557"/>
        <end position="578"/>
    </location>
</feature>
<gene>
    <name evidence="10" type="primary">terC</name>
    <name evidence="10" type="ORF">AK812_SmicGene12914</name>
</gene>
<evidence type="ECO:0000259" key="9">
    <source>
        <dbReference type="PROSITE" id="PS50102"/>
    </source>
</evidence>
<feature type="region of interest" description="Disordered" evidence="6">
    <location>
        <begin position="1230"/>
        <end position="1293"/>
    </location>
</feature>
<dbReference type="EMBL" id="LSRX01000219">
    <property type="protein sequence ID" value="OLQ04078.1"/>
    <property type="molecule type" value="Genomic_DNA"/>
</dbReference>
<keyword evidence="11" id="KW-1185">Reference proteome</keyword>
<dbReference type="Gene3D" id="3.30.70.330">
    <property type="match status" value="1"/>
</dbReference>
<keyword evidence="4 7" id="KW-0472">Membrane</keyword>
<dbReference type="Pfam" id="PF03741">
    <property type="entry name" value="TerC"/>
    <property type="match status" value="1"/>
</dbReference>
<feature type="compositionally biased region" description="Basic and acidic residues" evidence="6">
    <location>
        <begin position="827"/>
        <end position="836"/>
    </location>
</feature>
<keyword evidence="2 7" id="KW-0812">Transmembrane</keyword>
<feature type="transmembrane region" description="Helical" evidence="7">
    <location>
        <begin position="290"/>
        <end position="311"/>
    </location>
</feature>
<evidence type="ECO:0000313" key="11">
    <source>
        <dbReference type="Proteomes" id="UP000186817"/>
    </source>
</evidence>
<evidence type="ECO:0000256" key="3">
    <source>
        <dbReference type="ARBA" id="ARBA00022989"/>
    </source>
</evidence>
<evidence type="ECO:0000256" key="1">
    <source>
        <dbReference type="ARBA" id="ARBA00004141"/>
    </source>
</evidence>
<dbReference type="PROSITE" id="PS50102">
    <property type="entry name" value="RRM"/>
    <property type="match status" value="1"/>
</dbReference>
<dbReference type="PANTHER" id="PTHR30238">
    <property type="entry name" value="MEMBRANE BOUND PREDICTED REDOX MODULATOR"/>
    <property type="match status" value="1"/>
</dbReference>
<accession>A0A1Q9E9J3</accession>
<dbReference type="InterPro" id="IPR007201">
    <property type="entry name" value="Mei2-like_Rrm_C"/>
</dbReference>
<feature type="chain" id="PRO_5012232245" evidence="8">
    <location>
        <begin position="21"/>
        <end position="1307"/>
    </location>
</feature>
<evidence type="ECO:0000256" key="2">
    <source>
        <dbReference type="ARBA" id="ARBA00022692"/>
    </source>
</evidence>
<evidence type="ECO:0000256" key="6">
    <source>
        <dbReference type="SAM" id="MobiDB-lite"/>
    </source>
</evidence>
<evidence type="ECO:0000256" key="8">
    <source>
        <dbReference type="SAM" id="SignalP"/>
    </source>
</evidence>
<dbReference type="InterPro" id="IPR000504">
    <property type="entry name" value="RRM_dom"/>
</dbReference>
<feature type="compositionally biased region" description="Basic and acidic residues" evidence="6">
    <location>
        <begin position="452"/>
        <end position="470"/>
    </location>
</feature>
<comment type="caution">
    <text evidence="10">The sequence shown here is derived from an EMBL/GenBank/DDBJ whole genome shotgun (WGS) entry which is preliminary data.</text>
</comment>
<feature type="region of interest" description="Disordered" evidence="6">
    <location>
        <begin position="437"/>
        <end position="549"/>
    </location>
</feature>
<feature type="region of interest" description="Disordered" evidence="6">
    <location>
        <begin position="776"/>
        <end position="851"/>
    </location>
</feature>
<protein>
    <submittedName>
        <fullName evidence="10">Tellurium resistance protein TerC</fullName>
    </submittedName>
</protein>
<feature type="transmembrane region" description="Helical" evidence="7">
    <location>
        <begin position="42"/>
        <end position="62"/>
    </location>
</feature>
<dbReference type="SUPFAM" id="SSF54928">
    <property type="entry name" value="RNA-binding domain, RBD"/>
    <property type="match status" value="1"/>
</dbReference>
<name>A0A1Q9E9J3_SYMMI</name>
<feature type="transmembrane region" description="Helical" evidence="7">
    <location>
        <begin position="74"/>
        <end position="93"/>
    </location>
</feature>
<evidence type="ECO:0000256" key="4">
    <source>
        <dbReference type="ARBA" id="ARBA00023136"/>
    </source>
</evidence>
<evidence type="ECO:0000256" key="7">
    <source>
        <dbReference type="SAM" id="Phobius"/>
    </source>
</evidence>
<keyword evidence="5" id="KW-0694">RNA-binding</keyword>
<feature type="signal peptide" evidence="8">
    <location>
        <begin position="1"/>
        <end position="20"/>
    </location>
</feature>
<comment type="subcellular location">
    <subcellularLocation>
        <location evidence="1">Membrane</location>
        <topology evidence="1">Multi-pass membrane protein</topology>
    </subcellularLocation>
</comment>
<proteinExistence type="predicted"/>
<dbReference type="GO" id="GO:0003723">
    <property type="term" value="F:RNA binding"/>
    <property type="evidence" value="ECO:0007669"/>
    <property type="project" value="UniProtKB-UniRule"/>
</dbReference>
<feature type="transmembrane region" description="Helical" evidence="7">
    <location>
        <begin position="323"/>
        <end position="342"/>
    </location>
</feature>
<keyword evidence="3 7" id="KW-1133">Transmembrane helix</keyword>
<dbReference type="PANTHER" id="PTHR30238:SF0">
    <property type="entry name" value="THYLAKOID MEMBRANE PROTEIN TERC, CHLOROPLASTIC"/>
    <property type="match status" value="1"/>
</dbReference>
<organism evidence="10 11">
    <name type="scientific">Symbiodinium microadriaticum</name>
    <name type="common">Dinoflagellate</name>
    <name type="synonym">Zooxanthella microadriatica</name>
    <dbReference type="NCBI Taxonomy" id="2951"/>
    <lineage>
        <taxon>Eukaryota</taxon>
        <taxon>Sar</taxon>
        <taxon>Alveolata</taxon>
        <taxon>Dinophyceae</taxon>
        <taxon>Suessiales</taxon>
        <taxon>Symbiodiniaceae</taxon>
        <taxon>Symbiodinium</taxon>
    </lineage>
</organism>